<evidence type="ECO:0000313" key="2">
    <source>
        <dbReference type="EMBL" id="PRZ48283.1"/>
    </source>
</evidence>
<comment type="caution">
    <text evidence="2">The sequence shown here is derived from an EMBL/GenBank/DDBJ whole genome shotgun (WGS) entry which is preliminary data.</text>
</comment>
<reference evidence="2 3" key="1">
    <citation type="submission" date="2018-03" db="EMBL/GenBank/DDBJ databases">
        <title>Genomic Encyclopedia of Archaeal and Bacterial Type Strains, Phase II (KMG-II): from individual species to whole genera.</title>
        <authorList>
            <person name="Goeker M."/>
        </authorList>
    </citation>
    <scope>NUCLEOTIDE SEQUENCE [LARGE SCALE GENOMIC DNA]</scope>
    <source>
        <strain evidence="2 3">DSM 25328</strain>
    </source>
</reference>
<accession>A0A2T1AI79</accession>
<dbReference type="OrthoDB" id="344729at2"/>
<keyword evidence="1" id="KW-0732">Signal</keyword>
<dbReference type="AlphaFoldDB" id="A0A2T1AI79"/>
<proteinExistence type="predicted"/>
<dbReference type="EMBL" id="PVUF01000004">
    <property type="protein sequence ID" value="PRZ48283.1"/>
    <property type="molecule type" value="Genomic_DNA"/>
</dbReference>
<gene>
    <name evidence="2" type="ORF">CLV89_104108</name>
</gene>
<feature type="chain" id="PRO_5015623437" description="YHS domain protein" evidence="1">
    <location>
        <begin position="25"/>
        <end position="160"/>
    </location>
</feature>
<evidence type="ECO:0008006" key="4">
    <source>
        <dbReference type="Google" id="ProtNLM"/>
    </source>
</evidence>
<dbReference type="RefSeq" id="WP_106163231.1">
    <property type="nucleotide sequence ID" value="NZ_PVUF01000004.1"/>
</dbReference>
<sequence>MLHLRLKHALTGFGFAIFVGTALALSPASRAQADTIYISMQDGIAIGGYDPVSFHTADQPKKGAQDHALMWKGAVWLFHTAHNQSRFEANPRAYAPKFGGHCAYGIARGRVFDGNPMTWEIVDGHLYLFHTPRVEALWMAERTHMIQTAHQAWPDVLDKD</sequence>
<evidence type="ECO:0000256" key="1">
    <source>
        <dbReference type="SAM" id="SignalP"/>
    </source>
</evidence>
<dbReference type="Proteomes" id="UP000237718">
    <property type="component" value="Unassembled WGS sequence"/>
</dbReference>
<protein>
    <recommendedName>
        <fullName evidence="4">YHS domain protein</fullName>
    </recommendedName>
</protein>
<evidence type="ECO:0000313" key="3">
    <source>
        <dbReference type="Proteomes" id="UP000237718"/>
    </source>
</evidence>
<feature type="signal peptide" evidence="1">
    <location>
        <begin position="1"/>
        <end position="24"/>
    </location>
</feature>
<organism evidence="2 3">
    <name type="scientific">Tritonibacter scottomollicae</name>
    <name type="common">Epibacterium scottomollicae</name>
    <dbReference type="NCBI Taxonomy" id="483013"/>
    <lineage>
        <taxon>Bacteria</taxon>
        <taxon>Pseudomonadati</taxon>
        <taxon>Pseudomonadota</taxon>
        <taxon>Alphaproteobacteria</taxon>
        <taxon>Rhodobacterales</taxon>
        <taxon>Paracoccaceae</taxon>
        <taxon>Tritonibacter</taxon>
    </lineage>
</organism>
<dbReference type="NCBIfam" id="NF041384">
    <property type="entry name" value="YHS_seleno_dom"/>
    <property type="match status" value="1"/>
</dbReference>
<name>A0A2T1AI79_TRISK</name>